<dbReference type="InterPro" id="IPR041468">
    <property type="entry name" value="HTH_ParB/Spo0J"/>
</dbReference>
<evidence type="ECO:0000313" key="6">
    <source>
        <dbReference type="EMBL" id="BBU68253.1"/>
    </source>
</evidence>
<comment type="similarity">
    <text evidence="1">Belongs to the ParB family.</text>
</comment>
<dbReference type="InterPro" id="IPR004437">
    <property type="entry name" value="ParB/RepB/Spo0J"/>
</dbReference>
<dbReference type="NCBIfam" id="TIGR00180">
    <property type="entry name" value="parB_part"/>
    <property type="match status" value="1"/>
</dbReference>
<dbReference type="OrthoDB" id="9802051at2"/>
<proteinExistence type="inferred from homology"/>
<evidence type="ECO:0000256" key="3">
    <source>
        <dbReference type="ARBA" id="ARBA00023125"/>
    </source>
</evidence>
<dbReference type="GO" id="GO:0007059">
    <property type="term" value="P:chromosome segregation"/>
    <property type="evidence" value="ECO:0007669"/>
    <property type="project" value="UniProtKB-KW"/>
</dbReference>
<dbReference type="InterPro" id="IPR036086">
    <property type="entry name" value="ParB/Sulfiredoxin_sf"/>
</dbReference>
<dbReference type="Pfam" id="PF23552">
    <property type="entry name" value="ParB_C"/>
    <property type="match status" value="1"/>
</dbReference>
<reference evidence="7" key="1">
    <citation type="submission" date="2020-01" db="EMBL/GenBank/DDBJ databases">
        <title>Phosphoaccumulans saitamaens gen. nov., sp. nov., a polyphosphate accumulating bacterium isolated from surface river water.</title>
        <authorList>
            <person name="Watanabe K."/>
            <person name="Suda W."/>
        </authorList>
    </citation>
    <scope>NUCLEOTIDE SEQUENCE [LARGE SCALE GENOMIC DNA]</scope>
    <source>
        <strain evidence="7">ICHIAU1</strain>
    </source>
</reference>
<gene>
    <name evidence="6" type="primary">parB</name>
    <name evidence="6" type="ORF">ICHIAU1_05360</name>
</gene>
<dbReference type="GO" id="GO:0045881">
    <property type="term" value="P:positive regulation of sporulation resulting in formation of a cellular spore"/>
    <property type="evidence" value="ECO:0007669"/>
    <property type="project" value="TreeGrafter"/>
</dbReference>
<dbReference type="Gene3D" id="1.10.10.2830">
    <property type="match status" value="1"/>
</dbReference>
<dbReference type="Pfam" id="PF02195">
    <property type="entry name" value="ParB_N"/>
    <property type="match status" value="1"/>
</dbReference>
<dbReference type="Gene3D" id="3.90.1530.30">
    <property type="match status" value="1"/>
</dbReference>
<feature type="domain" description="ParB-like N-terminal" evidence="5">
    <location>
        <begin position="40"/>
        <end position="133"/>
    </location>
</feature>
<dbReference type="InterPro" id="IPR057240">
    <property type="entry name" value="ParB_dimer_C"/>
</dbReference>
<organism evidence="6 7">
    <name type="scientific">Fluviibacter phosphoraccumulans</name>
    <dbReference type="NCBI Taxonomy" id="1751046"/>
    <lineage>
        <taxon>Bacteria</taxon>
        <taxon>Pseudomonadati</taxon>
        <taxon>Pseudomonadota</taxon>
        <taxon>Betaproteobacteria</taxon>
        <taxon>Rhodocyclales</taxon>
        <taxon>Fluviibacteraceae</taxon>
        <taxon>Fluviibacter</taxon>
    </lineage>
</organism>
<protein>
    <submittedName>
        <fullName evidence="6">Chromosome partitioning protein ParB</fullName>
    </submittedName>
</protein>
<dbReference type="EMBL" id="AP022345">
    <property type="protein sequence ID" value="BBU68253.1"/>
    <property type="molecule type" value="Genomic_DNA"/>
</dbReference>
<keyword evidence="7" id="KW-1185">Reference proteome</keyword>
<evidence type="ECO:0000313" key="7">
    <source>
        <dbReference type="Proteomes" id="UP000463961"/>
    </source>
</evidence>
<name>A0A679HVP6_9RHOO</name>
<evidence type="ECO:0000259" key="5">
    <source>
        <dbReference type="SMART" id="SM00470"/>
    </source>
</evidence>
<dbReference type="AlphaFoldDB" id="A0A679HVP6"/>
<keyword evidence="2" id="KW-0159">Chromosome partition</keyword>
<dbReference type="CDD" id="cd16393">
    <property type="entry name" value="SPO0J_N"/>
    <property type="match status" value="1"/>
</dbReference>
<dbReference type="GO" id="GO:0003677">
    <property type="term" value="F:DNA binding"/>
    <property type="evidence" value="ECO:0007669"/>
    <property type="project" value="UniProtKB-KW"/>
</dbReference>
<dbReference type="InterPro" id="IPR050336">
    <property type="entry name" value="Chromosome_partition/occlusion"/>
</dbReference>
<dbReference type="Pfam" id="PF17762">
    <property type="entry name" value="HTH_ParB"/>
    <property type="match status" value="1"/>
</dbReference>
<dbReference type="Proteomes" id="UP000463961">
    <property type="component" value="Chromosome"/>
</dbReference>
<dbReference type="SUPFAM" id="SSF110849">
    <property type="entry name" value="ParB/Sulfiredoxin"/>
    <property type="match status" value="1"/>
</dbReference>
<dbReference type="PANTHER" id="PTHR33375">
    <property type="entry name" value="CHROMOSOME-PARTITIONING PROTEIN PARB-RELATED"/>
    <property type="match status" value="1"/>
</dbReference>
<dbReference type="InterPro" id="IPR003115">
    <property type="entry name" value="ParB_N"/>
</dbReference>
<evidence type="ECO:0000256" key="1">
    <source>
        <dbReference type="ARBA" id="ARBA00006295"/>
    </source>
</evidence>
<evidence type="ECO:0000256" key="4">
    <source>
        <dbReference type="ARBA" id="ARBA00025472"/>
    </source>
</evidence>
<sequence length="300" mass="32064">MNTKNKSRGLGRGLDALLGGNAAKASAAAAAAPAGGEVPRTLPVKDLQPGKYQPRTRMDEASLNELASSIAAQGLVQPIIVRPLGVGASTPYEIIAGERRWRASQIAGLKEVPVHVHHIADEAALAMALIENIQREDLNPLEEAQGLRRLIDEFNLTHQQAAEAVGRSRSAATNLLRLLDLAVPVQDLLMHGRIDMGHARALLALMGSDQVAVAQHVVLKGLSVRETEELVRRRQNAKPAAKPGVGVAKVENSDVTRLSERLADTLGAEVKVAANKRGAGKITISFQSLDQLDGLIERFF</sequence>
<accession>A0A679HVP6</accession>
<dbReference type="SUPFAM" id="SSF109709">
    <property type="entry name" value="KorB DNA-binding domain-like"/>
    <property type="match status" value="1"/>
</dbReference>
<dbReference type="FunFam" id="3.90.1530.30:FF:000001">
    <property type="entry name" value="Chromosome partitioning protein ParB"/>
    <property type="match status" value="1"/>
</dbReference>
<keyword evidence="3" id="KW-0238">DNA-binding</keyword>
<evidence type="ECO:0000256" key="2">
    <source>
        <dbReference type="ARBA" id="ARBA00022829"/>
    </source>
</evidence>
<comment type="function">
    <text evidence="4">Involved in chromosome partition. Localize to both poles of the predivisional cell following completion of DNA replication. Binds to the DNA origin of replication.</text>
</comment>
<dbReference type="GO" id="GO:0005694">
    <property type="term" value="C:chromosome"/>
    <property type="evidence" value="ECO:0007669"/>
    <property type="project" value="TreeGrafter"/>
</dbReference>
<dbReference type="SMART" id="SM00470">
    <property type="entry name" value="ParB"/>
    <property type="match status" value="1"/>
</dbReference>
<dbReference type="PANTHER" id="PTHR33375:SF1">
    <property type="entry name" value="CHROMOSOME-PARTITIONING PROTEIN PARB-RELATED"/>
    <property type="match status" value="1"/>
</dbReference>
<dbReference type="FunFam" id="1.10.10.2830:FF:000001">
    <property type="entry name" value="Chromosome partitioning protein ParB"/>
    <property type="match status" value="1"/>
</dbReference>
<dbReference type="RefSeq" id="WP_162048819.1">
    <property type="nucleotide sequence ID" value="NZ_AP019011.1"/>
</dbReference>